<dbReference type="AlphaFoldDB" id="A0A0L0HSN0"/>
<dbReference type="PROSITE" id="PS51257">
    <property type="entry name" value="PROKAR_LIPOPROTEIN"/>
    <property type="match status" value="1"/>
</dbReference>
<proteinExistence type="predicted"/>
<evidence type="ECO:0000313" key="3">
    <source>
        <dbReference type="Proteomes" id="UP000053201"/>
    </source>
</evidence>
<keyword evidence="3" id="KW-1185">Reference proteome</keyword>
<feature type="compositionally biased region" description="Polar residues" evidence="1">
    <location>
        <begin position="123"/>
        <end position="134"/>
    </location>
</feature>
<organism evidence="2 3">
    <name type="scientific">Spizellomyces punctatus (strain DAOM BR117)</name>
    <dbReference type="NCBI Taxonomy" id="645134"/>
    <lineage>
        <taxon>Eukaryota</taxon>
        <taxon>Fungi</taxon>
        <taxon>Fungi incertae sedis</taxon>
        <taxon>Chytridiomycota</taxon>
        <taxon>Chytridiomycota incertae sedis</taxon>
        <taxon>Chytridiomycetes</taxon>
        <taxon>Spizellomycetales</taxon>
        <taxon>Spizellomycetaceae</taxon>
        <taxon>Spizellomyces</taxon>
    </lineage>
</organism>
<dbReference type="RefSeq" id="XP_016611959.1">
    <property type="nucleotide sequence ID" value="XM_016757078.1"/>
</dbReference>
<evidence type="ECO:0000313" key="2">
    <source>
        <dbReference type="EMBL" id="KND03920.1"/>
    </source>
</evidence>
<dbReference type="GeneID" id="27692054"/>
<dbReference type="EMBL" id="KQ257451">
    <property type="protein sequence ID" value="KND03920.1"/>
    <property type="molecule type" value="Genomic_DNA"/>
</dbReference>
<dbReference type="InParanoid" id="A0A0L0HSN0"/>
<gene>
    <name evidence="2" type="ORF">SPPG_08929</name>
</gene>
<name>A0A0L0HSN0_SPIPD</name>
<evidence type="ECO:0000256" key="1">
    <source>
        <dbReference type="SAM" id="MobiDB-lite"/>
    </source>
</evidence>
<protein>
    <submittedName>
        <fullName evidence="2">Uncharacterized protein</fullName>
    </submittedName>
</protein>
<feature type="region of interest" description="Disordered" evidence="1">
    <location>
        <begin position="118"/>
        <end position="145"/>
    </location>
</feature>
<reference evidence="2 3" key="1">
    <citation type="submission" date="2009-08" db="EMBL/GenBank/DDBJ databases">
        <title>The Genome Sequence of Spizellomyces punctatus strain DAOM BR117.</title>
        <authorList>
            <consortium name="The Broad Institute Genome Sequencing Platform"/>
            <person name="Russ C."/>
            <person name="Cuomo C."/>
            <person name="Shea T."/>
            <person name="Young S.K."/>
            <person name="Zeng Q."/>
            <person name="Koehrsen M."/>
            <person name="Haas B."/>
            <person name="Borodovsky M."/>
            <person name="Guigo R."/>
            <person name="Alvarado L."/>
            <person name="Berlin A."/>
            <person name="Bochicchio J."/>
            <person name="Borenstein D."/>
            <person name="Chapman S."/>
            <person name="Chen Z."/>
            <person name="Engels R."/>
            <person name="Freedman E."/>
            <person name="Gellesch M."/>
            <person name="Goldberg J."/>
            <person name="Griggs A."/>
            <person name="Gujja S."/>
            <person name="Heiman D."/>
            <person name="Hepburn T."/>
            <person name="Howarth C."/>
            <person name="Jen D."/>
            <person name="Larson L."/>
            <person name="Lewis B."/>
            <person name="Mehta T."/>
            <person name="Park D."/>
            <person name="Pearson M."/>
            <person name="Roberts A."/>
            <person name="Saif S."/>
            <person name="Shenoy N."/>
            <person name="Sisk P."/>
            <person name="Stolte C."/>
            <person name="Sykes S."/>
            <person name="Thomson T."/>
            <person name="Walk T."/>
            <person name="White J."/>
            <person name="Yandava C."/>
            <person name="Burger G."/>
            <person name="Gray M.W."/>
            <person name="Holland P.W.H."/>
            <person name="King N."/>
            <person name="Lang F.B.F."/>
            <person name="Roger A.J."/>
            <person name="Ruiz-Trillo I."/>
            <person name="Lander E."/>
            <person name="Nusbaum C."/>
        </authorList>
    </citation>
    <scope>NUCLEOTIDE SEQUENCE [LARGE SCALE GENOMIC DNA]</scope>
    <source>
        <strain evidence="2 3">DAOM BR117</strain>
    </source>
</reference>
<accession>A0A0L0HSN0</accession>
<sequence length="145" mass="16156">MSVLLKLPLLFAHTLAFIPLYFITSSCRLFPSICLLHSKLSRAQISKVSQACKSNSSLSLRSFLPPLRRPLPSLISPRQMAAMRILRRVPEKTLQMKLQRELTPLTSVPLPPAQCCPQRRQGEMTTSPPSQTRNACRISSKCVGG</sequence>
<dbReference type="Proteomes" id="UP000053201">
    <property type="component" value="Unassembled WGS sequence"/>
</dbReference>
<dbReference type="VEuPathDB" id="FungiDB:SPPG_08929"/>